<comment type="similarity">
    <text evidence="1">Belongs to the FAH family.</text>
</comment>
<proteinExistence type="inferred from homology"/>
<evidence type="ECO:0000313" key="5">
    <source>
        <dbReference type="Proteomes" id="UP001310386"/>
    </source>
</evidence>
<dbReference type="SUPFAM" id="SSF56529">
    <property type="entry name" value="FAH"/>
    <property type="match status" value="1"/>
</dbReference>
<dbReference type="InterPro" id="IPR011234">
    <property type="entry name" value="Fumarylacetoacetase-like_C"/>
</dbReference>
<comment type="caution">
    <text evidence="4">The sequence shown here is derived from an EMBL/GenBank/DDBJ whole genome shotgun (WGS) entry which is preliminary data.</text>
</comment>
<evidence type="ECO:0000256" key="1">
    <source>
        <dbReference type="ARBA" id="ARBA00010211"/>
    </source>
</evidence>
<dbReference type="RefSeq" id="WP_371754204.1">
    <property type="nucleotide sequence ID" value="NZ_JAYJLD010000013.1"/>
</dbReference>
<protein>
    <submittedName>
        <fullName evidence="4">Fumarylacetoacetate hydrolase family protein</fullName>
    </submittedName>
</protein>
<dbReference type="InterPro" id="IPR036663">
    <property type="entry name" value="Fumarylacetoacetase_C_sf"/>
</dbReference>
<evidence type="ECO:0000256" key="2">
    <source>
        <dbReference type="ARBA" id="ARBA00022723"/>
    </source>
</evidence>
<dbReference type="GO" id="GO:0016787">
    <property type="term" value="F:hydrolase activity"/>
    <property type="evidence" value="ECO:0007669"/>
    <property type="project" value="UniProtKB-KW"/>
</dbReference>
<dbReference type="PANTHER" id="PTHR11820:SF7">
    <property type="entry name" value="ACYLPYRUVASE FAHD1, MITOCHONDRIAL"/>
    <property type="match status" value="1"/>
</dbReference>
<accession>A0ABU5ZHV4</accession>
<dbReference type="Gene3D" id="3.90.850.10">
    <property type="entry name" value="Fumarylacetoacetase-like, C-terminal domain"/>
    <property type="match status" value="1"/>
</dbReference>
<keyword evidence="5" id="KW-1185">Reference proteome</keyword>
<dbReference type="EMBL" id="JAYJLD010000013">
    <property type="protein sequence ID" value="MEB3102086.1"/>
    <property type="molecule type" value="Genomic_DNA"/>
</dbReference>
<evidence type="ECO:0000259" key="3">
    <source>
        <dbReference type="Pfam" id="PF01557"/>
    </source>
</evidence>
<sequence length="106" mass="11652">MGLPAKGFKSSCTAGRFLEFSGKEVERSDFRLLKNRENLQVGNVKSMIFPLQRLVDFIGQNYGLGSGDLIYTGTPEGIGKLQQGDRIELLWDGKSVGTCEIQIKPG</sequence>
<reference evidence="4" key="1">
    <citation type="submission" date="2023-12" db="EMBL/GenBank/DDBJ databases">
        <title>Fervidustalea candida gen. nov., sp. nov., a novel member of the family Paenibacillaceae isolated from a geothermal area.</title>
        <authorList>
            <person name="Li W.-J."/>
            <person name="Jiao J.-Y."/>
            <person name="Chen Y."/>
        </authorList>
    </citation>
    <scope>NUCLEOTIDE SEQUENCE</scope>
    <source>
        <strain evidence="4">SYSU GA230002</strain>
    </source>
</reference>
<dbReference type="Pfam" id="PF01557">
    <property type="entry name" value="FAA_hydrolase"/>
    <property type="match status" value="1"/>
</dbReference>
<evidence type="ECO:0000313" key="4">
    <source>
        <dbReference type="EMBL" id="MEB3102086.1"/>
    </source>
</evidence>
<keyword evidence="2" id="KW-0479">Metal-binding</keyword>
<keyword evidence="4" id="KW-0378">Hydrolase</keyword>
<name>A0ABU5ZHV4_9BACL</name>
<organism evidence="4 5">
    <name type="scientific">Ferviditalea candida</name>
    <dbReference type="NCBI Taxonomy" id="3108399"/>
    <lineage>
        <taxon>Bacteria</taxon>
        <taxon>Bacillati</taxon>
        <taxon>Bacillota</taxon>
        <taxon>Bacilli</taxon>
        <taxon>Bacillales</taxon>
        <taxon>Paenibacillaceae</taxon>
        <taxon>Ferviditalea</taxon>
    </lineage>
</organism>
<dbReference type="Proteomes" id="UP001310386">
    <property type="component" value="Unassembled WGS sequence"/>
</dbReference>
<dbReference type="PANTHER" id="PTHR11820">
    <property type="entry name" value="ACYLPYRUVASE"/>
    <property type="match status" value="1"/>
</dbReference>
<feature type="domain" description="Fumarylacetoacetase-like C-terminal" evidence="3">
    <location>
        <begin position="5"/>
        <end position="102"/>
    </location>
</feature>
<gene>
    <name evidence="4" type="ORF">VF724_10465</name>
</gene>